<keyword evidence="12" id="KW-1185">Reference proteome</keyword>
<dbReference type="FunFam" id="3.40.30.10:FF:000001">
    <property type="entry name" value="Thioredoxin"/>
    <property type="match status" value="1"/>
</dbReference>
<dbReference type="HOGENOM" id="CLU_090389_10_3_12"/>
<dbReference type="NCBIfam" id="TIGR01068">
    <property type="entry name" value="thioredoxin"/>
    <property type="match status" value="1"/>
</dbReference>
<dbReference type="CDD" id="cd02947">
    <property type="entry name" value="TRX_family"/>
    <property type="match status" value="1"/>
</dbReference>
<dbReference type="EMBL" id="CP003282">
    <property type="protein sequence ID" value="AFG38575.1"/>
    <property type="molecule type" value="Genomic_DNA"/>
</dbReference>
<dbReference type="PANTHER" id="PTHR45663:SF11">
    <property type="entry name" value="GEO12009P1"/>
    <property type="match status" value="1"/>
</dbReference>
<keyword evidence="3" id="KW-0249">Electron transport</keyword>
<dbReference type="eggNOG" id="COG3118">
    <property type="taxonomic scope" value="Bacteria"/>
</dbReference>
<dbReference type="SUPFAM" id="SSF52833">
    <property type="entry name" value="Thioredoxin-like"/>
    <property type="match status" value="1"/>
</dbReference>
<evidence type="ECO:0000256" key="9">
    <source>
        <dbReference type="PIRSR" id="PIRSR000077-4"/>
    </source>
</evidence>
<proteinExistence type="inferred from homology"/>
<evidence type="ECO:0000313" key="12">
    <source>
        <dbReference type="Proteomes" id="UP000007383"/>
    </source>
</evidence>
<evidence type="ECO:0000256" key="6">
    <source>
        <dbReference type="NCBIfam" id="TIGR01068"/>
    </source>
</evidence>
<dbReference type="GO" id="GO:0045454">
    <property type="term" value="P:cell redox homeostasis"/>
    <property type="evidence" value="ECO:0007669"/>
    <property type="project" value="TreeGrafter"/>
</dbReference>
<evidence type="ECO:0000259" key="10">
    <source>
        <dbReference type="PROSITE" id="PS51352"/>
    </source>
</evidence>
<reference evidence="12" key="1">
    <citation type="journal article" date="2013" name="Stand. Genomic Sci.">
        <title>Complete genome sequence of the halophilic bacterium Spirochaeta africana type strain (Z-7692(T)) from the alkaline Lake Magadi in the East African Rift.</title>
        <authorList>
            <person name="Liolos K."/>
            <person name="Abt B."/>
            <person name="Scheuner C."/>
            <person name="Teshima H."/>
            <person name="Held B."/>
            <person name="Lapidus A."/>
            <person name="Nolan M."/>
            <person name="Lucas S."/>
            <person name="Deshpande S."/>
            <person name="Cheng J.F."/>
            <person name="Tapia R."/>
            <person name="Goodwin L.A."/>
            <person name="Pitluck S."/>
            <person name="Pagani I."/>
            <person name="Ivanova N."/>
            <person name="Mavromatis K."/>
            <person name="Mikhailova N."/>
            <person name="Huntemann M."/>
            <person name="Pati A."/>
            <person name="Chen A."/>
            <person name="Palaniappan K."/>
            <person name="Land M."/>
            <person name="Rohde M."/>
            <person name="Tindall B.J."/>
            <person name="Detter J.C."/>
            <person name="Goker M."/>
            <person name="Bristow J."/>
            <person name="Eisen J.A."/>
            <person name="Markowitz V."/>
            <person name="Hugenholtz P."/>
            <person name="Woyke T."/>
            <person name="Klenk H.P."/>
            <person name="Kyrpides N.C."/>
        </authorList>
    </citation>
    <scope>NUCLEOTIDE SEQUENCE</scope>
    <source>
        <strain evidence="12">ATCC 700263 / DSM 8902 / Z-7692</strain>
    </source>
</reference>
<dbReference type="OrthoDB" id="9790390at2"/>
<evidence type="ECO:0000256" key="2">
    <source>
        <dbReference type="ARBA" id="ARBA00022448"/>
    </source>
</evidence>
<dbReference type="Pfam" id="PF00085">
    <property type="entry name" value="Thioredoxin"/>
    <property type="match status" value="1"/>
</dbReference>
<sequence>MEIEVTKDNFAAEVLEADVPVLVDFWADWCMPCKMVAPVLEELSATYAGKVKIAKVDVDSQGDLAAEYEVISIPTMVVFKGGEEVDRHLGAAPKDSLVQLLEKHL</sequence>
<organism evidence="11 12">
    <name type="scientific">Spirochaeta africana (strain ATCC 700263 / DSM 8902 / Z-7692)</name>
    <dbReference type="NCBI Taxonomy" id="889378"/>
    <lineage>
        <taxon>Bacteria</taxon>
        <taxon>Pseudomonadati</taxon>
        <taxon>Spirochaetota</taxon>
        <taxon>Spirochaetia</taxon>
        <taxon>Spirochaetales</taxon>
        <taxon>Spirochaetaceae</taxon>
        <taxon>Spirochaeta</taxon>
    </lineage>
</organism>
<dbReference type="GO" id="GO:0005829">
    <property type="term" value="C:cytosol"/>
    <property type="evidence" value="ECO:0007669"/>
    <property type="project" value="TreeGrafter"/>
</dbReference>
<dbReference type="PIRSF" id="PIRSF000077">
    <property type="entry name" value="Thioredoxin"/>
    <property type="match status" value="1"/>
</dbReference>
<dbReference type="PRINTS" id="PR00421">
    <property type="entry name" value="THIOREDOXIN"/>
</dbReference>
<evidence type="ECO:0000256" key="4">
    <source>
        <dbReference type="ARBA" id="ARBA00023157"/>
    </source>
</evidence>
<protein>
    <recommendedName>
        <fullName evidence="6 7">Thioredoxin</fullName>
    </recommendedName>
</protein>
<evidence type="ECO:0000256" key="5">
    <source>
        <dbReference type="ARBA" id="ARBA00023284"/>
    </source>
</evidence>
<feature type="site" description="Contributes to redox potential value" evidence="8">
    <location>
        <position position="31"/>
    </location>
</feature>
<evidence type="ECO:0000313" key="11">
    <source>
        <dbReference type="EMBL" id="AFG38575.1"/>
    </source>
</evidence>
<evidence type="ECO:0000256" key="1">
    <source>
        <dbReference type="ARBA" id="ARBA00008987"/>
    </source>
</evidence>
<evidence type="ECO:0000256" key="3">
    <source>
        <dbReference type="ARBA" id="ARBA00022982"/>
    </source>
</evidence>
<evidence type="ECO:0000256" key="7">
    <source>
        <dbReference type="PIRNR" id="PIRNR000077"/>
    </source>
</evidence>
<dbReference type="Gene3D" id="3.40.30.10">
    <property type="entry name" value="Glutaredoxin"/>
    <property type="match status" value="1"/>
</dbReference>
<accession>H9UM32</accession>
<feature type="active site" description="Nucleophile" evidence="8">
    <location>
        <position position="33"/>
    </location>
</feature>
<dbReference type="RefSeq" id="WP_014456557.1">
    <property type="nucleotide sequence ID" value="NC_017098.1"/>
</dbReference>
<feature type="domain" description="Thioredoxin" evidence="10">
    <location>
        <begin position="1"/>
        <end position="105"/>
    </location>
</feature>
<gene>
    <name evidence="11" type="ordered locus">Spiaf_2545</name>
</gene>
<keyword evidence="4 9" id="KW-1015">Disulfide bond</keyword>
<dbReference type="STRING" id="889378.Spiaf_2545"/>
<dbReference type="PROSITE" id="PS51352">
    <property type="entry name" value="THIOREDOXIN_2"/>
    <property type="match status" value="1"/>
</dbReference>
<feature type="disulfide bond" description="Redox-active" evidence="9">
    <location>
        <begin position="30"/>
        <end position="33"/>
    </location>
</feature>
<dbReference type="AlphaFoldDB" id="H9UM32"/>
<feature type="active site" description="Nucleophile" evidence="8">
    <location>
        <position position="30"/>
    </location>
</feature>
<dbReference type="KEGG" id="sfc:Spiaf_2545"/>
<keyword evidence="2" id="KW-0813">Transport</keyword>
<dbReference type="InterPro" id="IPR005746">
    <property type="entry name" value="Thioredoxin"/>
</dbReference>
<keyword evidence="5 9" id="KW-0676">Redox-active center</keyword>
<feature type="site" description="Contributes to redox potential value" evidence="8">
    <location>
        <position position="32"/>
    </location>
</feature>
<dbReference type="InterPro" id="IPR036249">
    <property type="entry name" value="Thioredoxin-like_sf"/>
</dbReference>
<dbReference type="InterPro" id="IPR013766">
    <property type="entry name" value="Thioredoxin_domain"/>
</dbReference>
<dbReference type="PATRIC" id="fig|889378.3.peg.2521"/>
<feature type="site" description="Deprotonates C-terminal active site Cys" evidence="8">
    <location>
        <position position="24"/>
    </location>
</feature>
<dbReference type="GO" id="GO:0015035">
    <property type="term" value="F:protein-disulfide reductase activity"/>
    <property type="evidence" value="ECO:0007669"/>
    <property type="project" value="UniProtKB-UniRule"/>
</dbReference>
<dbReference type="PANTHER" id="PTHR45663">
    <property type="entry name" value="GEO12009P1"/>
    <property type="match status" value="1"/>
</dbReference>
<evidence type="ECO:0000256" key="8">
    <source>
        <dbReference type="PIRSR" id="PIRSR000077-1"/>
    </source>
</evidence>
<comment type="similarity">
    <text evidence="1 7">Belongs to the thioredoxin family.</text>
</comment>
<dbReference type="Proteomes" id="UP000007383">
    <property type="component" value="Chromosome"/>
</dbReference>
<name>H9UM32_SPIAZ</name>